<dbReference type="GO" id="GO:0016853">
    <property type="term" value="F:isomerase activity"/>
    <property type="evidence" value="ECO:0007669"/>
    <property type="project" value="UniProtKB-KW"/>
</dbReference>
<dbReference type="SUPFAM" id="SSF52833">
    <property type="entry name" value="Thioredoxin-like"/>
    <property type="match status" value="1"/>
</dbReference>
<dbReference type="CDD" id="cd03025">
    <property type="entry name" value="DsbA_FrnE_like"/>
    <property type="match status" value="1"/>
</dbReference>
<gene>
    <name evidence="2" type="ORF">AA309_12695</name>
</gene>
<dbReference type="Pfam" id="PF01323">
    <property type="entry name" value="DSBA"/>
    <property type="match status" value="1"/>
</dbReference>
<dbReference type="InterPro" id="IPR036249">
    <property type="entry name" value="Thioredoxin-like_sf"/>
</dbReference>
<dbReference type="Proteomes" id="UP000035489">
    <property type="component" value="Unassembled WGS sequence"/>
</dbReference>
<evidence type="ECO:0000313" key="3">
    <source>
        <dbReference type="Proteomes" id="UP000035489"/>
    </source>
</evidence>
<protein>
    <submittedName>
        <fullName evidence="2">Protein-disulfide isomerase</fullName>
    </submittedName>
</protein>
<dbReference type="Gene3D" id="3.40.30.10">
    <property type="entry name" value="Glutaredoxin"/>
    <property type="match status" value="1"/>
</dbReference>
<dbReference type="RefSeq" id="WP_047189389.1">
    <property type="nucleotide sequence ID" value="NZ_LCYG01000032.1"/>
</dbReference>
<accession>A0A0H1RBZ4</accession>
<dbReference type="OrthoDB" id="9813770at2"/>
<evidence type="ECO:0000313" key="2">
    <source>
        <dbReference type="EMBL" id="KLK92569.1"/>
    </source>
</evidence>
<dbReference type="STRING" id="1225564.AA309_12695"/>
<dbReference type="GO" id="GO:0016491">
    <property type="term" value="F:oxidoreductase activity"/>
    <property type="evidence" value="ECO:0007669"/>
    <property type="project" value="InterPro"/>
</dbReference>
<organism evidence="2 3">
    <name type="scientific">Microvirga vignae</name>
    <dbReference type="NCBI Taxonomy" id="1225564"/>
    <lineage>
        <taxon>Bacteria</taxon>
        <taxon>Pseudomonadati</taxon>
        <taxon>Pseudomonadota</taxon>
        <taxon>Alphaproteobacteria</taxon>
        <taxon>Hyphomicrobiales</taxon>
        <taxon>Methylobacteriaceae</taxon>
        <taxon>Microvirga</taxon>
    </lineage>
</organism>
<name>A0A0H1RBZ4_9HYPH</name>
<evidence type="ECO:0000259" key="1">
    <source>
        <dbReference type="Pfam" id="PF01323"/>
    </source>
</evidence>
<proteinExistence type="predicted"/>
<feature type="domain" description="DSBA-like thioredoxin" evidence="1">
    <location>
        <begin position="8"/>
        <end position="188"/>
    </location>
</feature>
<keyword evidence="2" id="KW-0413">Isomerase</keyword>
<dbReference type="EMBL" id="LCYG01000032">
    <property type="protein sequence ID" value="KLK92569.1"/>
    <property type="molecule type" value="Genomic_DNA"/>
</dbReference>
<dbReference type="InterPro" id="IPR001853">
    <property type="entry name" value="DSBA-like_thioredoxin_dom"/>
</dbReference>
<keyword evidence="3" id="KW-1185">Reference proteome</keyword>
<dbReference type="PATRIC" id="fig|1225564.3.peg.3363"/>
<sequence>MRRLTYLFDPLCGWCYGASPTLEKLGAQEDFKIDLVPTGLFADEGAFPMNAGFAAHAWEADQRIAQLSGQRFTEDYRVNVLESRTSRVDSGPATLALTAVRLTAPDKEFEALKAIQHVRYVDGHDNGDPAVIADVLTSLGLEDAAARFHAANEELLSANRARIAEGRAEMRRFGVRGVPTLIADTAQGRGIVNSSMLYGDPDALAVALRAA</sequence>
<comment type="caution">
    <text evidence="2">The sequence shown here is derived from an EMBL/GenBank/DDBJ whole genome shotgun (WGS) entry which is preliminary data.</text>
</comment>
<reference evidence="2 3" key="1">
    <citation type="submission" date="2015-05" db="EMBL/GenBank/DDBJ databases">
        <title>Draft genome sequence of Microvirga vignae strain BR3299, a novel nitrogen fixing bacteria isolated from Brazil semi-aired region.</title>
        <authorList>
            <person name="Zilli J.E."/>
            <person name="Passos S.R."/>
            <person name="Leite J."/>
            <person name="Baldani J.I."/>
            <person name="Xavier G.R."/>
            <person name="Rumjaneck N.G."/>
            <person name="Simoes-Araujo J.L."/>
        </authorList>
    </citation>
    <scope>NUCLEOTIDE SEQUENCE [LARGE SCALE GENOMIC DNA]</scope>
    <source>
        <strain evidence="2 3">BR3299</strain>
    </source>
</reference>
<dbReference type="AlphaFoldDB" id="A0A0H1RBZ4"/>